<evidence type="ECO:0000313" key="2">
    <source>
        <dbReference type="EMBL" id="KAK9018898.1"/>
    </source>
</evidence>
<organism evidence="2 3">
    <name type="scientific">Hibiscus sabdariffa</name>
    <name type="common">roselle</name>
    <dbReference type="NCBI Taxonomy" id="183260"/>
    <lineage>
        <taxon>Eukaryota</taxon>
        <taxon>Viridiplantae</taxon>
        <taxon>Streptophyta</taxon>
        <taxon>Embryophyta</taxon>
        <taxon>Tracheophyta</taxon>
        <taxon>Spermatophyta</taxon>
        <taxon>Magnoliopsida</taxon>
        <taxon>eudicotyledons</taxon>
        <taxon>Gunneridae</taxon>
        <taxon>Pentapetalae</taxon>
        <taxon>rosids</taxon>
        <taxon>malvids</taxon>
        <taxon>Malvales</taxon>
        <taxon>Malvaceae</taxon>
        <taxon>Malvoideae</taxon>
        <taxon>Hibiscus</taxon>
    </lineage>
</organism>
<proteinExistence type="predicted"/>
<protein>
    <submittedName>
        <fullName evidence="2">Uncharacterized protein</fullName>
    </submittedName>
</protein>
<gene>
    <name evidence="2" type="ORF">V6N11_033943</name>
</gene>
<name>A0ABR2S115_9ROSI</name>
<accession>A0ABR2S115</accession>
<reference evidence="2 3" key="1">
    <citation type="journal article" date="2024" name="G3 (Bethesda)">
        <title>Genome assembly of Hibiscus sabdariffa L. provides insights into metabolisms of medicinal natural products.</title>
        <authorList>
            <person name="Kim T."/>
        </authorList>
    </citation>
    <scope>NUCLEOTIDE SEQUENCE [LARGE SCALE GENOMIC DNA]</scope>
    <source>
        <strain evidence="2">TK-2024</strain>
        <tissue evidence="2">Old leaves</tissue>
    </source>
</reference>
<feature type="compositionally biased region" description="Polar residues" evidence="1">
    <location>
        <begin position="1"/>
        <end position="16"/>
    </location>
</feature>
<dbReference type="EMBL" id="JBBPBN010000018">
    <property type="protein sequence ID" value="KAK9018898.1"/>
    <property type="molecule type" value="Genomic_DNA"/>
</dbReference>
<dbReference type="Proteomes" id="UP001396334">
    <property type="component" value="Unassembled WGS sequence"/>
</dbReference>
<keyword evidence="3" id="KW-1185">Reference proteome</keyword>
<sequence>MQSRPKIQNLTRQQNKAPAEIPASAGTEKTKWNAISSAYFSKHSQNPSLAALPEAIGRILSSPKGSCGDFALKFDRVNYVEVVTIFSWRLKIQERREIREASDS</sequence>
<comment type="caution">
    <text evidence="2">The sequence shown here is derived from an EMBL/GenBank/DDBJ whole genome shotgun (WGS) entry which is preliminary data.</text>
</comment>
<evidence type="ECO:0000313" key="3">
    <source>
        <dbReference type="Proteomes" id="UP001396334"/>
    </source>
</evidence>
<feature type="region of interest" description="Disordered" evidence="1">
    <location>
        <begin position="1"/>
        <end position="25"/>
    </location>
</feature>
<evidence type="ECO:0000256" key="1">
    <source>
        <dbReference type="SAM" id="MobiDB-lite"/>
    </source>
</evidence>